<evidence type="ECO:0000313" key="2">
    <source>
        <dbReference type="EMBL" id="SVB59857.1"/>
    </source>
</evidence>
<dbReference type="SUPFAM" id="SSF89550">
    <property type="entry name" value="PHP domain-like"/>
    <property type="match status" value="1"/>
</dbReference>
<dbReference type="InterPro" id="IPR004013">
    <property type="entry name" value="PHP_dom"/>
</dbReference>
<feature type="domain" description="Polymerase/histidinol phosphatase N-terminal" evidence="1">
    <location>
        <begin position="6"/>
        <end position="56"/>
    </location>
</feature>
<dbReference type="GO" id="GO:0006260">
    <property type="term" value="P:DNA replication"/>
    <property type="evidence" value="ECO:0007669"/>
    <property type="project" value="InterPro"/>
</dbReference>
<gene>
    <name evidence="2" type="ORF">METZ01_LOCUS212711</name>
</gene>
<dbReference type="Pfam" id="PF02811">
    <property type="entry name" value="PHP"/>
    <property type="match status" value="1"/>
</dbReference>
<feature type="non-terminal residue" evidence="2">
    <location>
        <position position="57"/>
    </location>
</feature>
<proteinExistence type="predicted"/>
<name>A0A382FCK8_9ZZZZ</name>
<dbReference type="SMART" id="SM00481">
    <property type="entry name" value="POLIIIAc"/>
    <property type="match status" value="1"/>
</dbReference>
<dbReference type="AlphaFoldDB" id="A0A382FCK8"/>
<sequence length="57" mass="6132">VSASFSHLHVHTEFSLLDGAARLDDLVVAALADGQQALGITDHGNMYGILDFYRACQ</sequence>
<organism evidence="2">
    <name type="scientific">marine metagenome</name>
    <dbReference type="NCBI Taxonomy" id="408172"/>
    <lineage>
        <taxon>unclassified sequences</taxon>
        <taxon>metagenomes</taxon>
        <taxon>ecological metagenomes</taxon>
    </lineage>
</organism>
<reference evidence="2" key="1">
    <citation type="submission" date="2018-05" db="EMBL/GenBank/DDBJ databases">
        <authorList>
            <person name="Lanie J.A."/>
            <person name="Ng W.-L."/>
            <person name="Kazmierczak K.M."/>
            <person name="Andrzejewski T.M."/>
            <person name="Davidsen T.M."/>
            <person name="Wayne K.J."/>
            <person name="Tettelin H."/>
            <person name="Glass J.I."/>
            <person name="Rusch D."/>
            <person name="Podicherti R."/>
            <person name="Tsui H.-C.T."/>
            <person name="Winkler M.E."/>
        </authorList>
    </citation>
    <scope>NUCLEOTIDE SEQUENCE</scope>
</reference>
<dbReference type="PANTHER" id="PTHR32294">
    <property type="entry name" value="DNA POLYMERASE III SUBUNIT ALPHA"/>
    <property type="match status" value="1"/>
</dbReference>
<dbReference type="PANTHER" id="PTHR32294:SF0">
    <property type="entry name" value="DNA POLYMERASE III SUBUNIT ALPHA"/>
    <property type="match status" value="1"/>
</dbReference>
<protein>
    <recommendedName>
        <fullName evidence="1">Polymerase/histidinol phosphatase N-terminal domain-containing protein</fullName>
    </recommendedName>
</protein>
<dbReference type="Gene3D" id="3.20.20.140">
    <property type="entry name" value="Metal-dependent hydrolases"/>
    <property type="match status" value="1"/>
</dbReference>
<dbReference type="InterPro" id="IPR016195">
    <property type="entry name" value="Pol/histidinol_Pase-like"/>
</dbReference>
<feature type="non-terminal residue" evidence="2">
    <location>
        <position position="1"/>
    </location>
</feature>
<dbReference type="InterPro" id="IPR003141">
    <property type="entry name" value="Pol/His_phosphatase_N"/>
</dbReference>
<dbReference type="GO" id="GO:0008408">
    <property type="term" value="F:3'-5' exonuclease activity"/>
    <property type="evidence" value="ECO:0007669"/>
    <property type="project" value="InterPro"/>
</dbReference>
<evidence type="ECO:0000259" key="1">
    <source>
        <dbReference type="SMART" id="SM00481"/>
    </source>
</evidence>
<dbReference type="EMBL" id="UINC01048830">
    <property type="protein sequence ID" value="SVB59857.1"/>
    <property type="molecule type" value="Genomic_DNA"/>
</dbReference>
<dbReference type="InterPro" id="IPR004805">
    <property type="entry name" value="DnaE2/DnaE/PolC"/>
</dbReference>
<accession>A0A382FCK8</accession>